<reference evidence="1" key="2">
    <citation type="submission" date="2023-04" db="EMBL/GenBank/DDBJ databases">
        <title>Paracnuella aquatica gen. nov., sp. nov., a member of the family Chitinophagaceae isolated from a hot spring.</title>
        <authorList>
            <person name="Wang C."/>
        </authorList>
    </citation>
    <scope>NUCLEOTIDE SEQUENCE</scope>
    <source>
        <strain evidence="1">LB-8</strain>
    </source>
</reference>
<protein>
    <submittedName>
        <fullName evidence="1">Uncharacterized protein</fullName>
    </submittedName>
</protein>
<dbReference type="RefSeq" id="WP_279296489.1">
    <property type="nucleotide sequence ID" value="NZ_JAOTIF010000004.1"/>
</dbReference>
<name>A0A9X2XVA7_9BACT</name>
<dbReference type="EMBL" id="JAOTIF010000004">
    <property type="protein sequence ID" value="MCU7549047.1"/>
    <property type="molecule type" value="Genomic_DNA"/>
</dbReference>
<reference evidence="1" key="1">
    <citation type="submission" date="2022-09" db="EMBL/GenBank/DDBJ databases">
        <authorList>
            <person name="Yuan C."/>
            <person name="Ke Z."/>
        </authorList>
    </citation>
    <scope>NUCLEOTIDE SEQUENCE</scope>
    <source>
        <strain evidence="1">LB-8</strain>
    </source>
</reference>
<dbReference type="Proteomes" id="UP001155483">
    <property type="component" value="Unassembled WGS sequence"/>
</dbReference>
<sequence length="124" mass="13626">MKLVVMMFFVALVAGKPACNKNTKTGCYKGRLEIKGICSNYTIKLLEGSLDTAQIAANWTDENTGKSYTNVFGLGSPCTFPPSINEGDEFYFMMDTSKQLCNVCLAYYPTPGKKLAIKVVPKCK</sequence>
<evidence type="ECO:0000313" key="2">
    <source>
        <dbReference type="Proteomes" id="UP001155483"/>
    </source>
</evidence>
<accession>A0A9X2XVA7</accession>
<gene>
    <name evidence="1" type="ORF">OCK74_07960</name>
</gene>
<evidence type="ECO:0000313" key="1">
    <source>
        <dbReference type="EMBL" id="MCU7549047.1"/>
    </source>
</evidence>
<comment type="caution">
    <text evidence="1">The sequence shown here is derived from an EMBL/GenBank/DDBJ whole genome shotgun (WGS) entry which is preliminary data.</text>
</comment>
<organism evidence="1 2">
    <name type="scientific">Paraflavisolibacter caeni</name>
    <dbReference type="NCBI Taxonomy" id="2982496"/>
    <lineage>
        <taxon>Bacteria</taxon>
        <taxon>Pseudomonadati</taxon>
        <taxon>Bacteroidota</taxon>
        <taxon>Chitinophagia</taxon>
        <taxon>Chitinophagales</taxon>
        <taxon>Chitinophagaceae</taxon>
        <taxon>Paraflavisolibacter</taxon>
    </lineage>
</organism>
<dbReference type="AlphaFoldDB" id="A0A9X2XVA7"/>
<keyword evidence="2" id="KW-1185">Reference proteome</keyword>
<proteinExistence type="predicted"/>